<dbReference type="OrthoDB" id="9772589at2"/>
<dbReference type="Gene3D" id="3.40.50.2300">
    <property type="match status" value="2"/>
</dbReference>
<reference evidence="7 8" key="1">
    <citation type="submission" date="2019-01" db="EMBL/GenBank/DDBJ databases">
        <title>Lactibacter flavus gen. nov., sp. nov., a novel bacterium of the family Propionibacteriaceae isolated from raw milk and dairy products.</title>
        <authorList>
            <person name="Huptas C."/>
            <person name="Wenning M."/>
            <person name="Breitenwieser F."/>
            <person name="Doll E."/>
            <person name="Von Neubeck M."/>
            <person name="Busse H.-J."/>
            <person name="Scherer S."/>
        </authorList>
    </citation>
    <scope>NUCLEOTIDE SEQUENCE [LARGE SCALE GENOMIC DNA]</scope>
    <source>
        <strain evidence="7 8">KCTC 33808</strain>
    </source>
</reference>
<dbReference type="Proteomes" id="UP000292373">
    <property type="component" value="Unassembled WGS sequence"/>
</dbReference>
<gene>
    <name evidence="7" type="ORF">ET989_10400</name>
</gene>
<dbReference type="SUPFAM" id="SSF53822">
    <property type="entry name" value="Periplasmic binding protein-like I"/>
    <property type="match status" value="1"/>
</dbReference>
<dbReference type="PANTHER" id="PTHR30483:SF6">
    <property type="entry name" value="PERIPLASMIC BINDING PROTEIN OF ABC TRANSPORTER FOR NATURAL AMINO ACIDS"/>
    <property type="match status" value="1"/>
</dbReference>
<evidence type="ECO:0000256" key="3">
    <source>
        <dbReference type="ARBA" id="ARBA00022729"/>
    </source>
</evidence>
<keyword evidence="2" id="KW-0813">Transport</keyword>
<name>A0A4Q9KCG8_9ACTN</name>
<feature type="signal peptide" evidence="5">
    <location>
        <begin position="1"/>
        <end position="30"/>
    </location>
</feature>
<dbReference type="GO" id="GO:0006865">
    <property type="term" value="P:amino acid transport"/>
    <property type="evidence" value="ECO:0007669"/>
    <property type="project" value="UniProtKB-KW"/>
</dbReference>
<keyword evidence="3 5" id="KW-0732">Signal</keyword>
<dbReference type="PANTHER" id="PTHR30483">
    <property type="entry name" value="LEUCINE-SPECIFIC-BINDING PROTEIN"/>
    <property type="match status" value="1"/>
</dbReference>
<keyword evidence="4" id="KW-0029">Amino-acid transport</keyword>
<dbReference type="EMBL" id="SDMQ01000010">
    <property type="protein sequence ID" value="TBT83723.1"/>
    <property type="molecule type" value="Genomic_DNA"/>
</dbReference>
<feature type="chain" id="PRO_5020577046" evidence="5">
    <location>
        <begin position="31"/>
        <end position="386"/>
    </location>
</feature>
<dbReference type="InterPro" id="IPR000709">
    <property type="entry name" value="Leu_Ile_Val-bd"/>
</dbReference>
<feature type="domain" description="Leucine-binding protein" evidence="6">
    <location>
        <begin position="35"/>
        <end position="380"/>
    </location>
</feature>
<organism evidence="7 8">
    <name type="scientific">Propioniciclava sinopodophylli</name>
    <dbReference type="NCBI Taxonomy" id="1837344"/>
    <lineage>
        <taxon>Bacteria</taxon>
        <taxon>Bacillati</taxon>
        <taxon>Actinomycetota</taxon>
        <taxon>Actinomycetes</taxon>
        <taxon>Propionibacteriales</taxon>
        <taxon>Propionibacteriaceae</taxon>
        <taxon>Propioniciclava</taxon>
    </lineage>
</organism>
<dbReference type="PROSITE" id="PS51257">
    <property type="entry name" value="PROKAR_LIPOPROTEIN"/>
    <property type="match status" value="1"/>
</dbReference>
<dbReference type="Pfam" id="PF13458">
    <property type="entry name" value="Peripla_BP_6"/>
    <property type="match status" value="1"/>
</dbReference>
<protein>
    <submittedName>
        <fullName evidence="7">ABC transporter substrate-binding protein</fullName>
    </submittedName>
</protein>
<evidence type="ECO:0000256" key="2">
    <source>
        <dbReference type="ARBA" id="ARBA00022448"/>
    </source>
</evidence>
<dbReference type="AlphaFoldDB" id="A0A4Q9KCG8"/>
<proteinExistence type="inferred from homology"/>
<evidence type="ECO:0000256" key="1">
    <source>
        <dbReference type="ARBA" id="ARBA00010062"/>
    </source>
</evidence>
<comment type="similarity">
    <text evidence="1">Belongs to the leucine-binding protein family.</text>
</comment>
<evidence type="ECO:0000313" key="7">
    <source>
        <dbReference type="EMBL" id="TBT83723.1"/>
    </source>
</evidence>
<dbReference type="RefSeq" id="WP_131168660.1">
    <property type="nucleotide sequence ID" value="NZ_SDMQ01000010.1"/>
</dbReference>
<dbReference type="CDD" id="cd06347">
    <property type="entry name" value="PBP1_ABC_LivK_ligand_binding-like"/>
    <property type="match status" value="1"/>
</dbReference>
<dbReference type="PRINTS" id="PR00337">
    <property type="entry name" value="LEUILEVALBP"/>
</dbReference>
<dbReference type="InterPro" id="IPR028081">
    <property type="entry name" value="Leu-bd"/>
</dbReference>
<comment type="caution">
    <text evidence="7">The sequence shown here is derived from an EMBL/GenBank/DDBJ whole genome shotgun (WGS) entry which is preliminary data.</text>
</comment>
<dbReference type="InterPro" id="IPR051010">
    <property type="entry name" value="BCAA_transport"/>
</dbReference>
<evidence type="ECO:0000313" key="8">
    <source>
        <dbReference type="Proteomes" id="UP000292373"/>
    </source>
</evidence>
<dbReference type="InterPro" id="IPR028082">
    <property type="entry name" value="Peripla_BP_I"/>
</dbReference>
<evidence type="ECO:0000256" key="5">
    <source>
        <dbReference type="SAM" id="SignalP"/>
    </source>
</evidence>
<evidence type="ECO:0000256" key="4">
    <source>
        <dbReference type="ARBA" id="ARBA00022970"/>
    </source>
</evidence>
<keyword evidence="8" id="KW-1185">Reference proteome</keyword>
<evidence type="ECO:0000259" key="6">
    <source>
        <dbReference type="Pfam" id="PF13458"/>
    </source>
</evidence>
<accession>A0A4Q9KCG8</accession>
<sequence>MKRILTGLAAATVGLAMLAGCSGGAGTAQAPQGDTIKIGLNYELSGDVATYGEASVQGIELAAEEVNAAGGIDGKKIELVKYDTKSDAAEATTLATKLMTQDKVITVIGPATSGGMKATIPVAERQKVPVVSGSATADDVTVDGNGVKQFAFRTCFNDSFQGTAAANYAVKKFSAKKAVILRDSSSDYSKGLADAFRETFTAGGGEIVSEDAYAKGADNFNAVMTKFKGQQFDVIYLPGYYTEAGKAIKQARDLGVTQPILGGDGFDSPVLAEQAGAQLKDVYFTNHYSSADQDPKVQDFIKAFEAKYSAEPNAFNALGYDTLKFVADGVSRATEKTGEGVQRALAETKGFAGVTGTFDVDENHNPVKAVVFIGYDKDGKLFSEKG</sequence>